<dbReference type="SMART" id="SM00220">
    <property type="entry name" value="S_TKc"/>
    <property type="match status" value="1"/>
</dbReference>
<evidence type="ECO:0000256" key="3">
    <source>
        <dbReference type="ARBA" id="ARBA00022741"/>
    </source>
</evidence>
<dbReference type="GO" id="GO:0051754">
    <property type="term" value="P:meiotic sister chromatid cohesion, centromeric"/>
    <property type="evidence" value="ECO:0007669"/>
    <property type="project" value="TreeGrafter"/>
</dbReference>
<accession>A0A653CPH3</accession>
<keyword evidence="4" id="KW-0995">Kinetochore</keyword>
<dbReference type="GO" id="GO:0007094">
    <property type="term" value="P:mitotic spindle assembly checkpoint signaling"/>
    <property type="evidence" value="ECO:0007669"/>
    <property type="project" value="InterPro"/>
</dbReference>
<dbReference type="InterPro" id="IPR011009">
    <property type="entry name" value="Kinase-like_dom_sf"/>
</dbReference>
<evidence type="ECO:0000256" key="8">
    <source>
        <dbReference type="SAM" id="MobiDB-lite"/>
    </source>
</evidence>
<dbReference type="SMART" id="SM00777">
    <property type="entry name" value="Mad3_BUB1_I"/>
    <property type="match status" value="1"/>
</dbReference>
<name>A0A653CPH3_CALMS</name>
<dbReference type="InterPro" id="IPR000719">
    <property type="entry name" value="Prot_kinase_dom"/>
</dbReference>
<organism evidence="11 12">
    <name type="scientific">Callosobruchus maculatus</name>
    <name type="common">Southern cowpea weevil</name>
    <name type="synonym">Pulse bruchid</name>
    <dbReference type="NCBI Taxonomy" id="64391"/>
    <lineage>
        <taxon>Eukaryota</taxon>
        <taxon>Metazoa</taxon>
        <taxon>Ecdysozoa</taxon>
        <taxon>Arthropoda</taxon>
        <taxon>Hexapoda</taxon>
        <taxon>Insecta</taxon>
        <taxon>Pterygota</taxon>
        <taxon>Neoptera</taxon>
        <taxon>Endopterygota</taxon>
        <taxon>Coleoptera</taxon>
        <taxon>Polyphaga</taxon>
        <taxon>Cucujiformia</taxon>
        <taxon>Chrysomeloidea</taxon>
        <taxon>Chrysomelidae</taxon>
        <taxon>Bruchinae</taxon>
        <taxon>Bruchini</taxon>
        <taxon>Callosobruchus</taxon>
    </lineage>
</organism>
<comment type="subcellular location">
    <subcellularLocation>
        <location evidence="1">Chromosome</location>
        <location evidence="1">Centromere</location>
        <location evidence="1">Kinetochore</location>
    </subcellularLocation>
</comment>
<dbReference type="PROSITE" id="PS50011">
    <property type="entry name" value="PROTEIN_KINASE_DOM"/>
    <property type="match status" value="1"/>
</dbReference>
<feature type="binding site" evidence="7">
    <location>
        <position position="856"/>
    </location>
    <ligand>
        <name>ATP</name>
        <dbReference type="ChEBI" id="CHEBI:30616"/>
    </ligand>
</feature>
<evidence type="ECO:0000259" key="10">
    <source>
        <dbReference type="PROSITE" id="PS51489"/>
    </source>
</evidence>
<evidence type="ECO:0000256" key="6">
    <source>
        <dbReference type="ARBA" id="ARBA00023328"/>
    </source>
</evidence>
<evidence type="ECO:0008006" key="13">
    <source>
        <dbReference type="Google" id="ProtNLM"/>
    </source>
</evidence>
<dbReference type="PANTHER" id="PTHR14030">
    <property type="entry name" value="MITOTIC CHECKPOINT SERINE/THREONINE-PROTEIN KINASE BUB1"/>
    <property type="match status" value="1"/>
</dbReference>
<dbReference type="Pfam" id="PF00069">
    <property type="entry name" value="Pkinase"/>
    <property type="match status" value="1"/>
</dbReference>
<dbReference type="CDD" id="cd13981">
    <property type="entry name" value="STKc_Bub1_BubR1"/>
    <property type="match status" value="1"/>
</dbReference>
<dbReference type="GO" id="GO:0000776">
    <property type="term" value="C:kinetochore"/>
    <property type="evidence" value="ECO:0007669"/>
    <property type="project" value="UniProtKB-KW"/>
</dbReference>
<dbReference type="GO" id="GO:0005634">
    <property type="term" value="C:nucleus"/>
    <property type="evidence" value="ECO:0007669"/>
    <property type="project" value="TreeGrafter"/>
</dbReference>
<evidence type="ECO:0000313" key="11">
    <source>
        <dbReference type="EMBL" id="VEN49666.1"/>
    </source>
</evidence>
<dbReference type="PROSITE" id="PS00107">
    <property type="entry name" value="PROTEIN_KINASE_ATP"/>
    <property type="match status" value="1"/>
</dbReference>
<evidence type="ECO:0000256" key="5">
    <source>
        <dbReference type="ARBA" id="ARBA00022840"/>
    </source>
</evidence>
<evidence type="ECO:0000259" key="9">
    <source>
        <dbReference type="PROSITE" id="PS50011"/>
    </source>
</evidence>
<evidence type="ECO:0000256" key="2">
    <source>
        <dbReference type="ARBA" id="ARBA00022454"/>
    </source>
</evidence>
<keyword evidence="3 7" id="KW-0547">Nucleotide-binding</keyword>
<sequence>MDFDLSKENIQPLRGGRNVQQLGMALQAQTSREYQAELLHQQQEFENLIRTYEGDDPLENYYNYVSWIEQSYPKRGHEGNLIPLLETCLQLFENDKRYTNDRRYCKLLIKYFDTLPNPLESYQMAKSKGLCVGCTDMYKAWAYYYEAVGDFQSAHNVFEEGKKNLAQPYDELEIAHNNMIMAAGQHLLFGPDETRLQEKRHALTSLQTHHGGRVNSVRTPFTGGGGPGTLGAAVGMMGGVTNNNNNAASGAVRVYEGAGLQQAEAAAAAPASVIAAVRRQDVVKENELKPGPWATVPVKKRVVGDKGGPAFTVHCDVPDNPPLAFSPTNVGIRLPKNHPRACLEDYSDFRVAISYPEAHNPAAVPMYPKARVYARPDTEFSIEEVRAERYPRGLPPPPPPLATPPQQPQAVFTTPRIKAEPETLNGAECLQGSLHELKNDIQRSMQTPPKELSHRSVQQDSPMLHQNSMPNTSRVVKTEKHSPLQKSTSLKVQQQNSASEMRNPFTSWCLSPAKSDELNIWDTPPKATPPPKTNFQIFEQSLTEDQLKAPAKGSAMKTAFKDLNAEELAETGSRGGMDIAAIAHPTESASQNRNENVVDSPTTYTFNFNLNNMMVSTPQNKRSVTTCGQAEDVATGQVKKQLFAEPAKAVLPLPINKTADKEKALSTILEETHPYASSSSSSGATTKSSLYPNQTNKVSTISEEHNSYLQQNMMVNAALRSSLLGNIMDLGTSSACPVTTPPPAPTAPMPSPMQCSPFESPARPVPIPKPTAPLEFVPSDPFKSSLINQLLERISFPGAHTYGYVELPFINKIVAKKEPVFIGQERYIVEKQLGKGTFGVVFKAFDLTNNRSVAIKYQKPANKWEYHICRELQARLAEHPLRDRFMDVSIGYFSDQASILISEFMPGGSLLDLANLHKQRERKPMKECLVVYFCIQMLQMVQAMHDVKIIHADIKPDNFLVFILPDNTIGLQLIDFGCGIDMSLFPADAAFTRAVTTEDFVCCEMLDGRPWNYHTDLFCVAATAHVLLFDSYIRLRKQDGLWSITQRFNRWMKVDLWNMFFSSLLNQQSGPTDTAILQAMLDETLCTLNKDSSTSLPNQMRYIVNLLKNQ</sequence>
<gene>
    <name evidence="11" type="ORF">CALMAC_LOCUS10712</name>
</gene>
<keyword evidence="5 7" id="KW-0067">ATP-binding</keyword>
<dbReference type="InterPro" id="IPR008271">
    <property type="entry name" value="Ser/Thr_kinase_AS"/>
</dbReference>
<dbReference type="SUPFAM" id="SSF56112">
    <property type="entry name" value="Protein kinase-like (PK-like)"/>
    <property type="match status" value="1"/>
</dbReference>
<dbReference type="GO" id="GO:0005524">
    <property type="term" value="F:ATP binding"/>
    <property type="evidence" value="ECO:0007669"/>
    <property type="project" value="UniProtKB-UniRule"/>
</dbReference>
<dbReference type="Proteomes" id="UP000410492">
    <property type="component" value="Unassembled WGS sequence"/>
</dbReference>
<dbReference type="OrthoDB" id="248495at2759"/>
<evidence type="ECO:0000256" key="1">
    <source>
        <dbReference type="ARBA" id="ARBA00004629"/>
    </source>
</evidence>
<keyword evidence="2" id="KW-0158">Chromosome</keyword>
<dbReference type="GO" id="GO:0032991">
    <property type="term" value="C:protein-containing complex"/>
    <property type="evidence" value="ECO:0007669"/>
    <property type="project" value="UniProtKB-ARBA"/>
</dbReference>
<dbReference type="PANTHER" id="PTHR14030:SF4">
    <property type="entry name" value="BUB1 KINASE, ISOFORM A-RELATED"/>
    <property type="match status" value="1"/>
</dbReference>
<dbReference type="PROSITE" id="PS51489">
    <property type="entry name" value="BUB1_N"/>
    <property type="match status" value="1"/>
</dbReference>
<dbReference type="AlphaFoldDB" id="A0A653CPH3"/>
<feature type="domain" description="Protein kinase" evidence="9">
    <location>
        <begin position="827"/>
        <end position="1110"/>
    </location>
</feature>
<reference evidence="11 12" key="1">
    <citation type="submission" date="2019-01" db="EMBL/GenBank/DDBJ databases">
        <authorList>
            <person name="Sayadi A."/>
        </authorList>
    </citation>
    <scope>NUCLEOTIDE SEQUENCE [LARGE SCALE GENOMIC DNA]</scope>
</reference>
<dbReference type="Gene3D" id="1.25.40.430">
    <property type="match status" value="1"/>
</dbReference>
<feature type="compositionally biased region" description="Polar residues" evidence="8">
    <location>
        <begin position="455"/>
        <end position="475"/>
    </location>
</feature>
<evidence type="ECO:0000313" key="12">
    <source>
        <dbReference type="Proteomes" id="UP000410492"/>
    </source>
</evidence>
<feature type="compositionally biased region" description="Polar residues" evidence="8">
    <location>
        <begin position="484"/>
        <end position="501"/>
    </location>
</feature>
<dbReference type="InterPro" id="IPR017441">
    <property type="entry name" value="Protein_kinase_ATP_BS"/>
</dbReference>
<dbReference type="InterPro" id="IPR015661">
    <property type="entry name" value="Bub1/Mad3"/>
</dbReference>
<feature type="compositionally biased region" description="Low complexity" evidence="8">
    <location>
        <begin position="676"/>
        <end position="689"/>
    </location>
</feature>
<evidence type="ECO:0000256" key="4">
    <source>
        <dbReference type="ARBA" id="ARBA00022838"/>
    </source>
</evidence>
<dbReference type="Gene3D" id="1.10.510.10">
    <property type="entry name" value="Transferase(Phosphotransferase) domain 1"/>
    <property type="match status" value="1"/>
</dbReference>
<keyword evidence="12" id="KW-1185">Reference proteome</keyword>
<dbReference type="Pfam" id="PF08311">
    <property type="entry name" value="Mad3_BUB1_I"/>
    <property type="match status" value="1"/>
</dbReference>
<feature type="domain" description="BUB1 N-terminal" evidence="10">
    <location>
        <begin position="45"/>
        <end position="201"/>
    </location>
</feature>
<dbReference type="PROSITE" id="PS00108">
    <property type="entry name" value="PROTEIN_KINASE_ST"/>
    <property type="match status" value="1"/>
</dbReference>
<dbReference type="InterPro" id="IPR013212">
    <property type="entry name" value="Mad3/Bub1_I"/>
</dbReference>
<feature type="region of interest" description="Disordered" evidence="8">
    <location>
        <begin position="672"/>
        <end position="692"/>
    </location>
</feature>
<dbReference type="GO" id="GO:0004672">
    <property type="term" value="F:protein kinase activity"/>
    <property type="evidence" value="ECO:0007669"/>
    <property type="project" value="InterPro"/>
</dbReference>
<dbReference type="EMBL" id="CAACVG010008413">
    <property type="protein sequence ID" value="VEN49666.1"/>
    <property type="molecule type" value="Genomic_DNA"/>
</dbReference>
<feature type="region of interest" description="Disordered" evidence="8">
    <location>
        <begin position="446"/>
        <end position="501"/>
    </location>
</feature>
<protein>
    <recommendedName>
        <fullName evidence="13">Protein kinase domain-containing protein</fullName>
    </recommendedName>
</protein>
<proteinExistence type="predicted"/>
<evidence type="ECO:0000256" key="7">
    <source>
        <dbReference type="PROSITE-ProRule" id="PRU10141"/>
    </source>
</evidence>
<keyword evidence="6" id="KW-0137">Centromere</keyword>
<dbReference type="FunFam" id="1.25.40.430:FF:000003">
    <property type="entry name" value="Checkpoint serine/threonine-protein kinase BUB1"/>
    <property type="match status" value="1"/>
</dbReference>